<dbReference type="SUPFAM" id="SSF55874">
    <property type="entry name" value="ATPase domain of HSP90 chaperone/DNA topoisomerase II/histidine kinase"/>
    <property type="match status" value="1"/>
</dbReference>
<dbReference type="PANTHER" id="PTHR45569:SF1">
    <property type="entry name" value="SENSOR PROTEIN KDPD"/>
    <property type="match status" value="1"/>
</dbReference>
<evidence type="ECO:0000256" key="1">
    <source>
        <dbReference type="ARBA" id="ARBA00000085"/>
    </source>
</evidence>
<gene>
    <name evidence="6" type="ORF">C5O18_04760</name>
</gene>
<dbReference type="EC" id="2.7.13.3" evidence="2"/>
<comment type="catalytic activity">
    <reaction evidence="1">
        <text>ATP + protein L-histidine = ADP + protein N-phospho-L-histidine.</text>
        <dbReference type="EC" id="2.7.13.3"/>
    </reaction>
</comment>
<dbReference type="AlphaFoldDB" id="A0A2P6ASW1"/>
<dbReference type="Pfam" id="PF00512">
    <property type="entry name" value="HisKA"/>
    <property type="match status" value="1"/>
</dbReference>
<evidence type="ECO:0000256" key="4">
    <source>
        <dbReference type="SAM" id="Phobius"/>
    </source>
</evidence>
<feature type="domain" description="Histidine kinase" evidence="5">
    <location>
        <begin position="86"/>
        <end position="300"/>
    </location>
</feature>
<dbReference type="EMBL" id="PTQZ01000081">
    <property type="protein sequence ID" value="PQA44787.1"/>
    <property type="molecule type" value="Genomic_DNA"/>
</dbReference>
<dbReference type="Pfam" id="PF02518">
    <property type="entry name" value="HATPase_c"/>
    <property type="match status" value="1"/>
</dbReference>
<evidence type="ECO:0000256" key="3">
    <source>
        <dbReference type="ARBA" id="ARBA00022553"/>
    </source>
</evidence>
<evidence type="ECO:0000259" key="5">
    <source>
        <dbReference type="PROSITE" id="PS50109"/>
    </source>
</evidence>
<proteinExistence type="predicted"/>
<dbReference type="InterPro" id="IPR003594">
    <property type="entry name" value="HATPase_dom"/>
</dbReference>
<feature type="transmembrane region" description="Helical" evidence="4">
    <location>
        <begin position="28"/>
        <end position="47"/>
    </location>
</feature>
<dbReference type="CDD" id="cd00075">
    <property type="entry name" value="HATPase"/>
    <property type="match status" value="1"/>
</dbReference>
<evidence type="ECO:0000256" key="2">
    <source>
        <dbReference type="ARBA" id="ARBA00012438"/>
    </source>
</evidence>
<keyword evidence="4" id="KW-1133">Transmembrane helix</keyword>
<dbReference type="InterPro" id="IPR052023">
    <property type="entry name" value="Histidine_kinase_KdpD"/>
</dbReference>
<evidence type="ECO:0000313" key="7">
    <source>
        <dbReference type="Proteomes" id="UP000243900"/>
    </source>
</evidence>
<dbReference type="Gene3D" id="3.30.565.10">
    <property type="entry name" value="Histidine kinase-like ATPase, C-terminal domain"/>
    <property type="match status" value="1"/>
</dbReference>
<dbReference type="CDD" id="cd00082">
    <property type="entry name" value="HisKA"/>
    <property type="match status" value="1"/>
</dbReference>
<dbReference type="InterPro" id="IPR036097">
    <property type="entry name" value="HisK_dim/P_sf"/>
</dbReference>
<keyword evidence="6" id="KW-0808">Transferase</keyword>
<name>A0A2P6ASW1_9GAMM</name>
<organism evidence="6 7">
    <name type="scientific">Amnimonas aquatica</name>
    <dbReference type="NCBI Taxonomy" id="2094561"/>
    <lineage>
        <taxon>Bacteria</taxon>
        <taxon>Pseudomonadati</taxon>
        <taxon>Pseudomonadota</taxon>
        <taxon>Gammaproteobacteria</taxon>
        <taxon>Moraxellales</taxon>
        <taxon>Moraxellaceae</taxon>
        <taxon>Amnimonas</taxon>
    </lineage>
</organism>
<reference evidence="7" key="1">
    <citation type="submission" date="2018-02" db="EMBL/GenBank/DDBJ databases">
        <title>Genome sequencing of Solimonas sp. HR-BB.</title>
        <authorList>
            <person name="Lee Y."/>
            <person name="Jeon C.O."/>
        </authorList>
    </citation>
    <scope>NUCLEOTIDE SEQUENCE [LARGE SCALE GENOMIC DNA]</scope>
    <source>
        <strain evidence="7">HR-E</strain>
    </source>
</reference>
<evidence type="ECO:0000313" key="6">
    <source>
        <dbReference type="EMBL" id="PQA44787.1"/>
    </source>
</evidence>
<dbReference type="SUPFAM" id="SSF47384">
    <property type="entry name" value="Homodimeric domain of signal transducing histidine kinase"/>
    <property type="match status" value="1"/>
</dbReference>
<dbReference type="Proteomes" id="UP000243900">
    <property type="component" value="Unassembled WGS sequence"/>
</dbReference>
<dbReference type="PRINTS" id="PR00344">
    <property type="entry name" value="BCTRLSENSOR"/>
</dbReference>
<keyword evidence="3" id="KW-0597">Phosphoprotein</keyword>
<dbReference type="PANTHER" id="PTHR45569">
    <property type="entry name" value="SENSOR PROTEIN KDPD"/>
    <property type="match status" value="1"/>
</dbReference>
<keyword evidence="4" id="KW-0812">Transmembrane</keyword>
<dbReference type="SMART" id="SM00388">
    <property type="entry name" value="HisKA"/>
    <property type="match status" value="1"/>
</dbReference>
<dbReference type="PROSITE" id="PS50109">
    <property type="entry name" value="HIS_KIN"/>
    <property type="match status" value="1"/>
</dbReference>
<keyword evidence="7" id="KW-1185">Reference proteome</keyword>
<dbReference type="InterPro" id="IPR003661">
    <property type="entry name" value="HisK_dim/P_dom"/>
</dbReference>
<comment type="caution">
    <text evidence="6">The sequence shown here is derived from an EMBL/GenBank/DDBJ whole genome shotgun (WGS) entry which is preliminary data.</text>
</comment>
<dbReference type="GO" id="GO:0000155">
    <property type="term" value="F:phosphorelay sensor kinase activity"/>
    <property type="evidence" value="ECO:0007669"/>
    <property type="project" value="InterPro"/>
</dbReference>
<dbReference type="InterPro" id="IPR005467">
    <property type="entry name" value="His_kinase_dom"/>
</dbReference>
<dbReference type="OrthoDB" id="9806130at2"/>
<dbReference type="InterPro" id="IPR004358">
    <property type="entry name" value="Sig_transdc_His_kin-like_C"/>
</dbReference>
<keyword evidence="6" id="KW-0418">Kinase</keyword>
<dbReference type="GO" id="GO:0005886">
    <property type="term" value="C:plasma membrane"/>
    <property type="evidence" value="ECO:0007669"/>
    <property type="project" value="TreeGrafter"/>
</dbReference>
<keyword evidence="4" id="KW-0472">Membrane</keyword>
<dbReference type="Gene3D" id="1.10.287.130">
    <property type="match status" value="1"/>
</dbReference>
<protein>
    <recommendedName>
        <fullName evidence="2">histidine kinase</fullName>
        <ecNumber evidence="2">2.7.13.3</ecNumber>
    </recommendedName>
</protein>
<accession>A0A2P6ASW1</accession>
<dbReference type="SMART" id="SM00387">
    <property type="entry name" value="HATPase_c"/>
    <property type="match status" value="1"/>
</dbReference>
<dbReference type="InterPro" id="IPR036890">
    <property type="entry name" value="HATPase_C_sf"/>
</dbReference>
<sequence length="316" mass="34731">MLASVLGSLAYGVLYVPWGFLNAAESGQYLLTFVITMALSLFISHLATSWRDQALESAERARELDRLYRYTRELETERLRNSVLSALSHDLRTPLAGLVGASSSLLSDELLLAPEARRELAGLIYEESRRMQTLVENLLEMARLESGPVQLQQDWQALEEIVGAVLAVWRGKLAPREIRVVLPADLPLLRFDPRLIERVLANLLENIGKYTPPETRIDISARVDDATVALTIADDGPGFAEDPDLLFQKFYRGDSAGPAPGAGLGLAICRSILEAHGGSIRATPRVPRGACFTLALPRCAEPAGELFELPAEERET</sequence>